<proteinExistence type="inferred from homology"/>
<keyword evidence="4" id="KW-0804">Transcription</keyword>
<dbReference type="EMBL" id="CP026114">
    <property type="protein sequence ID" value="AUT66764.1"/>
    <property type="molecule type" value="Genomic_DNA"/>
</dbReference>
<dbReference type="GO" id="GO:0003677">
    <property type="term" value="F:DNA binding"/>
    <property type="evidence" value="ECO:0007669"/>
    <property type="project" value="UniProtKB-KW"/>
</dbReference>
<keyword evidence="3" id="KW-0238">DNA-binding</keyword>
<dbReference type="RefSeq" id="WP_042309048.1">
    <property type="nucleotide sequence ID" value="NZ_CP026114.1"/>
</dbReference>
<accession>A0A2I8F6S6</accession>
<dbReference type="InterPro" id="IPR000847">
    <property type="entry name" value="LysR_HTH_N"/>
</dbReference>
<sequence>MLIQPQSLKYFAEVARTGSLRQASETFFVAPSAISKQISNLEKELGAALFDRSPRGAVLTAAGQLLLDYVSANTRQVEELYVAMDDLSSLRHGLVRIALVEAAVQSFIPDLITEFSQEYPGISVHLDVCGTAQIVEALVNHSADIGMAFNVLNRDDINLHGRSVQPLQMICRPEHPLAKRSSVSMSELAEARIALPTRTFGIRYLIDKAAERANIQLRAAIEANSLQVIKNLCRQSDVVSFMPPLTLVHEVSHGWLRAIPLDGHDSESATIDVITSRGRQLPAAAQNFLKLLLKRLRTPKHSL</sequence>
<evidence type="ECO:0000259" key="5">
    <source>
        <dbReference type="PROSITE" id="PS50931"/>
    </source>
</evidence>
<dbReference type="Proteomes" id="UP000243502">
    <property type="component" value="Chromosome 4"/>
</dbReference>
<dbReference type="FunFam" id="1.10.10.10:FF:000001">
    <property type="entry name" value="LysR family transcriptional regulator"/>
    <property type="match status" value="1"/>
</dbReference>
<dbReference type="PANTHER" id="PTHR30419:SF8">
    <property type="entry name" value="NITROGEN ASSIMILATION TRANSCRIPTIONAL ACTIVATOR-RELATED"/>
    <property type="match status" value="1"/>
</dbReference>
<dbReference type="Pfam" id="PF03466">
    <property type="entry name" value="LysR_substrate"/>
    <property type="match status" value="1"/>
</dbReference>
<dbReference type="Pfam" id="PF00126">
    <property type="entry name" value="HTH_1"/>
    <property type="match status" value="1"/>
</dbReference>
<dbReference type="GO" id="GO:0005829">
    <property type="term" value="C:cytosol"/>
    <property type="evidence" value="ECO:0007669"/>
    <property type="project" value="TreeGrafter"/>
</dbReference>
<dbReference type="GO" id="GO:0003700">
    <property type="term" value="F:DNA-binding transcription factor activity"/>
    <property type="evidence" value="ECO:0007669"/>
    <property type="project" value="InterPro"/>
</dbReference>
<dbReference type="Gene3D" id="1.10.10.10">
    <property type="entry name" value="Winged helix-like DNA-binding domain superfamily/Winged helix DNA-binding domain"/>
    <property type="match status" value="1"/>
</dbReference>
<dbReference type="InterPro" id="IPR036388">
    <property type="entry name" value="WH-like_DNA-bd_sf"/>
</dbReference>
<keyword evidence="2" id="KW-0805">Transcription regulation</keyword>
<gene>
    <name evidence="6" type="ORF">C2L65_45160</name>
</gene>
<dbReference type="InterPro" id="IPR005119">
    <property type="entry name" value="LysR_subst-bd"/>
</dbReference>
<evidence type="ECO:0000256" key="4">
    <source>
        <dbReference type="ARBA" id="ARBA00023163"/>
    </source>
</evidence>
<name>A0A2I8F6S6_9BURK</name>
<dbReference type="Gene3D" id="3.40.190.290">
    <property type="match status" value="1"/>
</dbReference>
<dbReference type="InterPro" id="IPR050950">
    <property type="entry name" value="HTH-type_LysR_regulators"/>
</dbReference>
<evidence type="ECO:0000256" key="2">
    <source>
        <dbReference type="ARBA" id="ARBA00023015"/>
    </source>
</evidence>
<feature type="domain" description="HTH lysR-type" evidence="5">
    <location>
        <begin position="3"/>
        <end position="60"/>
    </location>
</feature>
<dbReference type="SUPFAM" id="SSF46785">
    <property type="entry name" value="Winged helix' DNA-binding domain"/>
    <property type="match status" value="1"/>
</dbReference>
<evidence type="ECO:0000256" key="1">
    <source>
        <dbReference type="ARBA" id="ARBA00009437"/>
    </source>
</evidence>
<dbReference type="SUPFAM" id="SSF53850">
    <property type="entry name" value="Periplasmic binding protein-like II"/>
    <property type="match status" value="1"/>
</dbReference>
<comment type="similarity">
    <text evidence="1">Belongs to the LysR transcriptional regulatory family.</text>
</comment>
<evidence type="ECO:0000313" key="6">
    <source>
        <dbReference type="EMBL" id="AUT66764.1"/>
    </source>
</evidence>
<dbReference type="InterPro" id="IPR036390">
    <property type="entry name" value="WH_DNA-bd_sf"/>
</dbReference>
<dbReference type="PROSITE" id="PS50931">
    <property type="entry name" value="HTH_LYSR"/>
    <property type="match status" value="1"/>
</dbReference>
<dbReference type="PANTHER" id="PTHR30419">
    <property type="entry name" value="HTH-TYPE TRANSCRIPTIONAL REGULATOR YBHD"/>
    <property type="match status" value="1"/>
</dbReference>
<evidence type="ECO:0000313" key="7">
    <source>
        <dbReference type="Proteomes" id="UP000243502"/>
    </source>
</evidence>
<evidence type="ECO:0000256" key="3">
    <source>
        <dbReference type="ARBA" id="ARBA00023125"/>
    </source>
</evidence>
<protein>
    <submittedName>
        <fullName evidence="6">LysR family transcriptional regulator</fullName>
    </submittedName>
</protein>
<dbReference type="OrthoDB" id="8839922at2"/>
<dbReference type="AlphaFoldDB" id="A0A2I8F6S6"/>
<organism evidence="6 7">
    <name type="scientific">Paraburkholderia terrae</name>
    <dbReference type="NCBI Taxonomy" id="311230"/>
    <lineage>
        <taxon>Bacteria</taxon>
        <taxon>Pseudomonadati</taxon>
        <taxon>Pseudomonadota</taxon>
        <taxon>Betaproteobacteria</taxon>
        <taxon>Burkholderiales</taxon>
        <taxon>Burkholderiaceae</taxon>
        <taxon>Paraburkholderia</taxon>
    </lineage>
</organism>
<dbReference type="KEGG" id="pter:C2L65_45160"/>
<reference evidence="6 7" key="1">
    <citation type="submission" date="2018-01" db="EMBL/GenBank/DDBJ databases">
        <title>Species boundaries and ecological features among Paraburkholderia terrae DSMZ17804T, P. hospita DSMZ17164T and P. caribensis DSMZ13236T.</title>
        <authorList>
            <person name="Pratama A.A."/>
        </authorList>
    </citation>
    <scope>NUCLEOTIDE SEQUENCE [LARGE SCALE GENOMIC DNA]</scope>
    <source>
        <strain evidence="6 7">DSM 17804</strain>
    </source>
</reference>